<dbReference type="RefSeq" id="WP_145262517.1">
    <property type="nucleotide sequence ID" value="NZ_CP036279.1"/>
</dbReference>
<proteinExistence type="predicted"/>
<dbReference type="EMBL" id="CP036279">
    <property type="protein sequence ID" value="QDU64362.1"/>
    <property type="molecule type" value="Genomic_DNA"/>
</dbReference>
<gene>
    <name evidence="1" type="ORF">Pan216_52520</name>
</gene>
<reference evidence="1 2" key="1">
    <citation type="submission" date="2019-02" db="EMBL/GenBank/DDBJ databases">
        <title>Deep-cultivation of Planctomycetes and their phenomic and genomic characterization uncovers novel biology.</title>
        <authorList>
            <person name="Wiegand S."/>
            <person name="Jogler M."/>
            <person name="Boedeker C."/>
            <person name="Pinto D."/>
            <person name="Vollmers J."/>
            <person name="Rivas-Marin E."/>
            <person name="Kohn T."/>
            <person name="Peeters S.H."/>
            <person name="Heuer A."/>
            <person name="Rast P."/>
            <person name="Oberbeckmann S."/>
            <person name="Bunk B."/>
            <person name="Jeske O."/>
            <person name="Meyerdierks A."/>
            <person name="Storesund J.E."/>
            <person name="Kallscheuer N."/>
            <person name="Luecker S."/>
            <person name="Lage O.M."/>
            <person name="Pohl T."/>
            <person name="Merkel B.J."/>
            <person name="Hornburger P."/>
            <person name="Mueller R.-W."/>
            <person name="Bruemmer F."/>
            <person name="Labrenz M."/>
            <person name="Spormann A.M."/>
            <person name="Op den Camp H."/>
            <person name="Overmann J."/>
            <person name="Amann R."/>
            <person name="Jetten M.S.M."/>
            <person name="Mascher T."/>
            <person name="Medema M.H."/>
            <person name="Devos D.P."/>
            <person name="Kaster A.-K."/>
            <person name="Ovreas L."/>
            <person name="Rohde M."/>
            <person name="Galperin M.Y."/>
            <person name="Jogler C."/>
        </authorList>
    </citation>
    <scope>NUCLEOTIDE SEQUENCE [LARGE SCALE GENOMIC DNA]</scope>
    <source>
        <strain evidence="1 2">Pan216</strain>
    </source>
</reference>
<dbReference type="KEGG" id="knv:Pan216_52520"/>
<dbReference type="Proteomes" id="UP000317093">
    <property type="component" value="Chromosome"/>
</dbReference>
<keyword evidence="2" id="KW-1185">Reference proteome</keyword>
<sequence>MSRHWIVAIIAFAAIGCSPLDPGRFDAVLAAADAIKSAEPENLSGRRDTFHQELERLKRQSLSKRERHVLAILEQAGTHWLYADARFDGYRGSRQPLRRSDHLEKGNEFLQEGLDCIRKARRHLSGQFFF</sequence>
<dbReference type="PROSITE" id="PS51257">
    <property type="entry name" value="PROKAR_LIPOPROTEIN"/>
    <property type="match status" value="1"/>
</dbReference>
<protein>
    <submittedName>
        <fullName evidence="1">Uncharacterized protein</fullName>
    </submittedName>
</protein>
<evidence type="ECO:0000313" key="1">
    <source>
        <dbReference type="EMBL" id="QDU64362.1"/>
    </source>
</evidence>
<dbReference type="AlphaFoldDB" id="A0A518BBM0"/>
<name>A0A518BBM0_9BACT</name>
<organism evidence="1 2">
    <name type="scientific">Kolteria novifilia</name>
    <dbReference type="NCBI Taxonomy" id="2527975"/>
    <lineage>
        <taxon>Bacteria</taxon>
        <taxon>Pseudomonadati</taxon>
        <taxon>Planctomycetota</taxon>
        <taxon>Planctomycetia</taxon>
        <taxon>Kolteriales</taxon>
        <taxon>Kolteriaceae</taxon>
        <taxon>Kolteria</taxon>
    </lineage>
</organism>
<evidence type="ECO:0000313" key="2">
    <source>
        <dbReference type="Proteomes" id="UP000317093"/>
    </source>
</evidence>
<accession>A0A518BBM0</accession>